<gene>
    <name evidence="2" type="ORF">DY000_02040998</name>
</gene>
<name>A0ABQ7BN39_BRACR</name>
<evidence type="ECO:0000313" key="3">
    <source>
        <dbReference type="Proteomes" id="UP000266723"/>
    </source>
</evidence>
<sequence>MTGADLESISASGVHRYHVFLLLSEVPATQMVFVRGYKDVCNIDAMGGCAGVQRPTVLAMQRLGLRSCSSMNSVSGLRFSIHTSLGNSPVAHPSFFPHFRVDRIDLLPARYGMLNRKPLTEFIALQLRRKIESERLSNGLKQVWSRFMEKSTRWSKPGWQVVGESPAPVIGGDGGGQCLTGEVTSDSRGVAVILRQLPGGGLTAEESGESGGGQRRKRRKTAAKAAETIPGGGACNSRTRRGETSGGSSGFVRTLIVAWSVATASSRREEHDGGSAWLGGYGRFTERTKAKLMRRRFPEIPGCSEWW</sequence>
<comment type="caution">
    <text evidence="2">The sequence shown here is derived from an EMBL/GenBank/DDBJ whole genome shotgun (WGS) entry which is preliminary data.</text>
</comment>
<dbReference type="Proteomes" id="UP000266723">
    <property type="component" value="Unassembled WGS sequence"/>
</dbReference>
<evidence type="ECO:0000313" key="2">
    <source>
        <dbReference type="EMBL" id="KAF3533315.1"/>
    </source>
</evidence>
<organism evidence="2 3">
    <name type="scientific">Brassica cretica</name>
    <name type="common">Mustard</name>
    <dbReference type="NCBI Taxonomy" id="69181"/>
    <lineage>
        <taxon>Eukaryota</taxon>
        <taxon>Viridiplantae</taxon>
        <taxon>Streptophyta</taxon>
        <taxon>Embryophyta</taxon>
        <taxon>Tracheophyta</taxon>
        <taxon>Spermatophyta</taxon>
        <taxon>Magnoliopsida</taxon>
        <taxon>eudicotyledons</taxon>
        <taxon>Gunneridae</taxon>
        <taxon>Pentapetalae</taxon>
        <taxon>rosids</taxon>
        <taxon>malvids</taxon>
        <taxon>Brassicales</taxon>
        <taxon>Brassicaceae</taxon>
        <taxon>Brassiceae</taxon>
        <taxon>Brassica</taxon>
    </lineage>
</organism>
<evidence type="ECO:0000256" key="1">
    <source>
        <dbReference type="SAM" id="MobiDB-lite"/>
    </source>
</evidence>
<proteinExistence type="predicted"/>
<dbReference type="EMBL" id="QGKV02001507">
    <property type="protein sequence ID" value="KAF3533315.1"/>
    <property type="molecule type" value="Genomic_DNA"/>
</dbReference>
<protein>
    <submittedName>
        <fullName evidence="2">Uncharacterized protein</fullName>
    </submittedName>
</protein>
<keyword evidence="3" id="KW-1185">Reference proteome</keyword>
<reference evidence="2 3" key="1">
    <citation type="journal article" date="2020" name="BMC Genomics">
        <title>Intraspecific diversification of the crop wild relative Brassica cretica Lam. using demographic model selection.</title>
        <authorList>
            <person name="Kioukis A."/>
            <person name="Michalopoulou V.A."/>
            <person name="Briers L."/>
            <person name="Pirintsos S."/>
            <person name="Studholme D.J."/>
            <person name="Pavlidis P."/>
            <person name="Sarris P.F."/>
        </authorList>
    </citation>
    <scope>NUCLEOTIDE SEQUENCE [LARGE SCALE GENOMIC DNA]</scope>
    <source>
        <strain evidence="3">cv. PFS-1207/04</strain>
    </source>
</reference>
<accession>A0ABQ7BN39</accession>
<feature type="region of interest" description="Disordered" evidence="1">
    <location>
        <begin position="201"/>
        <end position="248"/>
    </location>
</feature>